<keyword evidence="7" id="KW-1185">Reference proteome</keyword>
<dbReference type="Proteomes" id="UP001232001">
    <property type="component" value="Chromosome"/>
</dbReference>
<dbReference type="SMART" id="SM00419">
    <property type="entry name" value="HTH_CRP"/>
    <property type="match status" value="1"/>
</dbReference>
<dbReference type="InterPro" id="IPR012318">
    <property type="entry name" value="HTH_CRP"/>
</dbReference>
<dbReference type="Pfam" id="PF13545">
    <property type="entry name" value="HTH_Crp_2"/>
    <property type="match status" value="1"/>
</dbReference>
<dbReference type="CDD" id="cd00038">
    <property type="entry name" value="CAP_ED"/>
    <property type="match status" value="1"/>
</dbReference>
<organism evidence="6 7">
    <name type="scientific">Tenacibaculum tangerinum</name>
    <dbReference type="NCBI Taxonomy" id="3038772"/>
    <lineage>
        <taxon>Bacteria</taxon>
        <taxon>Pseudomonadati</taxon>
        <taxon>Bacteroidota</taxon>
        <taxon>Flavobacteriia</taxon>
        <taxon>Flavobacteriales</taxon>
        <taxon>Flavobacteriaceae</taxon>
        <taxon>Tenacibaculum</taxon>
    </lineage>
</organism>
<dbReference type="InterPro" id="IPR014710">
    <property type="entry name" value="RmlC-like_jellyroll"/>
</dbReference>
<sequence length="223" mass="26292">MSALWYFEDVNLFKILCPHRYKDYKQEHCLSVYKKKDYIYFEEDAASKLYLIDKGKVKLGYYTEEGEEVIKAILSKGEIFGEKAILGIDTRNEFAQSIDNTTVVCPVSTETMHSLMRKNVSLSFKIYKFIGIRIKKLERRLQLLLFKDTRTRLLEFFKELCEDYGHECEKTGDQIIEHPYTQKDIATLIGTSRPTLNTLMNELKQEKMIDFNRKEIRLLKKVA</sequence>
<gene>
    <name evidence="6" type="ORF">P8625_02135</name>
</gene>
<dbReference type="RefSeq" id="WP_279651859.1">
    <property type="nucleotide sequence ID" value="NZ_CP122539.1"/>
</dbReference>
<evidence type="ECO:0000313" key="6">
    <source>
        <dbReference type="EMBL" id="WGH75988.1"/>
    </source>
</evidence>
<evidence type="ECO:0000256" key="3">
    <source>
        <dbReference type="ARBA" id="ARBA00023163"/>
    </source>
</evidence>
<evidence type="ECO:0000256" key="2">
    <source>
        <dbReference type="ARBA" id="ARBA00023125"/>
    </source>
</evidence>
<keyword evidence="3" id="KW-0804">Transcription</keyword>
<keyword evidence="2" id="KW-0238">DNA-binding</keyword>
<feature type="domain" description="Cyclic nucleotide-binding" evidence="4">
    <location>
        <begin position="12"/>
        <end position="91"/>
    </location>
</feature>
<dbReference type="Gene3D" id="2.60.120.10">
    <property type="entry name" value="Jelly Rolls"/>
    <property type="match status" value="1"/>
</dbReference>
<dbReference type="Pfam" id="PF00027">
    <property type="entry name" value="cNMP_binding"/>
    <property type="match status" value="1"/>
</dbReference>
<protein>
    <submittedName>
        <fullName evidence="6">Crp/Fnr family transcriptional regulator</fullName>
    </submittedName>
</protein>
<keyword evidence="1" id="KW-0805">Transcription regulation</keyword>
<dbReference type="PANTHER" id="PTHR24567:SF74">
    <property type="entry name" value="HTH-TYPE TRANSCRIPTIONAL REGULATOR ARCR"/>
    <property type="match status" value="1"/>
</dbReference>
<evidence type="ECO:0000256" key="1">
    <source>
        <dbReference type="ARBA" id="ARBA00023015"/>
    </source>
</evidence>
<dbReference type="PROSITE" id="PS50042">
    <property type="entry name" value="CNMP_BINDING_3"/>
    <property type="match status" value="1"/>
</dbReference>
<dbReference type="PANTHER" id="PTHR24567">
    <property type="entry name" value="CRP FAMILY TRANSCRIPTIONAL REGULATORY PROTEIN"/>
    <property type="match status" value="1"/>
</dbReference>
<accession>A0ABY8L720</accession>
<proteinExistence type="predicted"/>
<reference evidence="6 7" key="1">
    <citation type="submission" date="2023-04" db="EMBL/GenBank/DDBJ databases">
        <title>Tenacibaculum tangerinum sp. nov., isolated from sea tidal flat of South Korea.</title>
        <authorList>
            <person name="Lee S.H."/>
            <person name="Kim J.-J."/>
        </authorList>
    </citation>
    <scope>NUCLEOTIDE SEQUENCE [LARGE SCALE GENOMIC DNA]</scope>
    <source>
        <strain evidence="6 7">GRR-S3-23</strain>
    </source>
</reference>
<dbReference type="EMBL" id="CP122539">
    <property type="protein sequence ID" value="WGH75988.1"/>
    <property type="molecule type" value="Genomic_DNA"/>
</dbReference>
<name>A0ABY8L720_9FLAO</name>
<feature type="domain" description="HTH crp-type" evidence="5">
    <location>
        <begin position="147"/>
        <end position="222"/>
    </location>
</feature>
<dbReference type="InterPro" id="IPR050397">
    <property type="entry name" value="Env_Response_Regulators"/>
</dbReference>
<dbReference type="InterPro" id="IPR036390">
    <property type="entry name" value="WH_DNA-bd_sf"/>
</dbReference>
<dbReference type="SUPFAM" id="SSF51206">
    <property type="entry name" value="cAMP-binding domain-like"/>
    <property type="match status" value="1"/>
</dbReference>
<dbReference type="SUPFAM" id="SSF46785">
    <property type="entry name" value="Winged helix' DNA-binding domain"/>
    <property type="match status" value="1"/>
</dbReference>
<evidence type="ECO:0000259" key="4">
    <source>
        <dbReference type="PROSITE" id="PS50042"/>
    </source>
</evidence>
<evidence type="ECO:0000313" key="7">
    <source>
        <dbReference type="Proteomes" id="UP001232001"/>
    </source>
</evidence>
<dbReference type="InterPro" id="IPR018490">
    <property type="entry name" value="cNMP-bd_dom_sf"/>
</dbReference>
<dbReference type="SMART" id="SM00100">
    <property type="entry name" value="cNMP"/>
    <property type="match status" value="1"/>
</dbReference>
<dbReference type="InterPro" id="IPR000595">
    <property type="entry name" value="cNMP-bd_dom"/>
</dbReference>
<dbReference type="PROSITE" id="PS51063">
    <property type="entry name" value="HTH_CRP_2"/>
    <property type="match status" value="1"/>
</dbReference>
<evidence type="ECO:0000259" key="5">
    <source>
        <dbReference type="PROSITE" id="PS51063"/>
    </source>
</evidence>